<dbReference type="Pfam" id="PF02368">
    <property type="entry name" value="Big_2"/>
    <property type="match status" value="1"/>
</dbReference>
<dbReference type="EMBL" id="JADOFP010000005">
    <property type="protein sequence ID" value="MBF7115177.1"/>
    <property type="molecule type" value="Genomic_DNA"/>
</dbReference>
<dbReference type="AlphaFoldDB" id="A0AB73HFF0"/>
<evidence type="ECO:0000313" key="3">
    <source>
        <dbReference type="Proteomes" id="UP001194632"/>
    </source>
</evidence>
<evidence type="ECO:0000259" key="1">
    <source>
        <dbReference type="SMART" id="SM00635"/>
    </source>
</evidence>
<organism evidence="2 3">
    <name type="scientific">Pediococcus pentosaceus</name>
    <dbReference type="NCBI Taxonomy" id="1255"/>
    <lineage>
        <taxon>Bacteria</taxon>
        <taxon>Bacillati</taxon>
        <taxon>Bacillota</taxon>
        <taxon>Bacilli</taxon>
        <taxon>Lactobacillales</taxon>
        <taxon>Lactobacillaceae</taxon>
        <taxon>Pediococcus</taxon>
    </lineage>
</organism>
<evidence type="ECO:0000313" key="2">
    <source>
        <dbReference type="EMBL" id="MBF7115177.1"/>
    </source>
</evidence>
<dbReference type="Gene3D" id="2.60.40.1080">
    <property type="match status" value="1"/>
</dbReference>
<name>A0AB73HFF0_PEDPE</name>
<dbReference type="SMART" id="SM00635">
    <property type="entry name" value="BID_2"/>
    <property type="match status" value="1"/>
</dbReference>
<gene>
    <name evidence="2" type="ORF">ITQ90_06730</name>
</gene>
<feature type="domain" description="BIG2" evidence="1">
    <location>
        <begin position="72"/>
        <end position="149"/>
    </location>
</feature>
<dbReference type="RefSeq" id="WP_195749749.1">
    <property type="nucleotide sequence ID" value="NZ_CP197205.1"/>
</dbReference>
<accession>A0AB73HFF0</accession>
<sequence length="156" mass="15880">MADRSKQSLVVYNKSGAKVATGGIGTKQVEITGLEGGKEVAKGDYQLAYTDGKNTSDKVDVPTFTVLTATVKVTGITLSQKIASMKVGETTKLTATIAPDNATNKAVTYKSSNEAIATVAPDGTVKALKEGTANITGTTVDGGFTASCAVTVANAE</sequence>
<dbReference type="SUPFAM" id="SSF49373">
    <property type="entry name" value="Invasin/intimin cell-adhesion fragments"/>
    <property type="match status" value="1"/>
</dbReference>
<comment type="caution">
    <text evidence="2">The sequence shown here is derived from an EMBL/GenBank/DDBJ whole genome shotgun (WGS) entry which is preliminary data.</text>
</comment>
<proteinExistence type="predicted"/>
<protein>
    <submittedName>
        <fullName evidence="2">Ig domain-containing protein</fullName>
    </submittedName>
</protein>
<reference evidence="2" key="1">
    <citation type="submission" date="2020-11" db="EMBL/GenBank/DDBJ databases">
        <title>Antibiotic susceptibility profiles of Pediococcus pentosaceus from various origins and their implications for the safety assessment of strains with food-technology applications.</title>
        <authorList>
            <person name="Shani N."/>
            <person name="Oberhaensli S."/>
            <person name="Arias E."/>
        </authorList>
    </citation>
    <scope>NUCLEOTIDE SEQUENCE</scope>
    <source>
        <strain evidence="2">FAM 24207</strain>
    </source>
</reference>
<dbReference type="InterPro" id="IPR003343">
    <property type="entry name" value="Big_2"/>
</dbReference>
<dbReference type="InterPro" id="IPR008964">
    <property type="entry name" value="Invasin/intimin_cell_adhesion"/>
</dbReference>
<dbReference type="Proteomes" id="UP001194632">
    <property type="component" value="Unassembled WGS sequence"/>
</dbReference>